<accession>A0A9N9PZF1</accession>
<evidence type="ECO:0000313" key="4">
    <source>
        <dbReference type="Proteomes" id="UP000696280"/>
    </source>
</evidence>
<feature type="compositionally biased region" description="Basic and acidic residues" evidence="1">
    <location>
        <begin position="28"/>
        <end position="37"/>
    </location>
</feature>
<feature type="compositionally biased region" description="Basic and acidic residues" evidence="1">
    <location>
        <begin position="215"/>
        <end position="238"/>
    </location>
</feature>
<keyword evidence="4" id="KW-1185">Reference proteome</keyword>
<dbReference type="Proteomes" id="UP000696280">
    <property type="component" value="Unassembled WGS sequence"/>
</dbReference>
<name>A0A9N9PZF1_9HELO</name>
<dbReference type="InterPro" id="IPR036085">
    <property type="entry name" value="PAZ_dom_sf"/>
</dbReference>
<dbReference type="InterPro" id="IPR014811">
    <property type="entry name" value="ArgoL1"/>
</dbReference>
<proteinExistence type="predicted"/>
<dbReference type="GO" id="GO:0003676">
    <property type="term" value="F:nucleic acid binding"/>
    <property type="evidence" value="ECO:0007669"/>
    <property type="project" value="InterPro"/>
</dbReference>
<dbReference type="InterPro" id="IPR036397">
    <property type="entry name" value="RNaseH_sf"/>
</dbReference>
<feature type="compositionally biased region" description="Polar residues" evidence="1">
    <location>
        <begin position="182"/>
        <end position="214"/>
    </location>
</feature>
<evidence type="ECO:0000313" key="3">
    <source>
        <dbReference type="EMBL" id="CAG8961370.1"/>
    </source>
</evidence>
<dbReference type="AlphaFoldDB" id="A0A9N9PZF1"/>
<feature type="compositionally biased region" description="Polar residues" evidence="1">
    <location>
        <begin position="124"/>
        <end position="136"/>
    </location>
</feature>
<evidence type="ECO:0000256" key="1">
    <source>
        <dbReference type="SAM" id="MobiDB-lite"/>
    </source>
</evidence>
<feature type="compositionally biased region" description="Polar residues" evidence="1">
    <location>
        <begin position="79"/>
        <end position="98"/>
    </location>
</feature>
<feature type="compositionally biased region" description="Basic residues" evidence="1">
    <location>
        <begin position="46"/>
        <end position="59"/>
    </location>
</feature>
<evidence type="ECO:0000259" key="2">
    <source>
        <dbReference type="PROSITE" id="PS50822"/>
    </source>
</evidence>
<organism evidence="3 4">
    <name type="scientific">Hymenoscyphus fraxineus</name>
    <dbReference type="NCBI Taxonomy" id="746836"/>
    <lineage>
        <taxon>Eukaryota</taxon>
        <taxon>Fungi</taxon>
        <taxon>Dikarya</taxon>
        <taxon>Ascomycota</taxon>
        <taxon>Pezizomycotina</taxon>
        <taxon>Leotiomycetes</taxon>
        <taxon>Helotiales</taxon>
        <taxon>Helotiaceae</taxon>
        <taxon>Hymenoscyphus</taxon>
    </lineage>
</organism>
<feature type="domain" description="Piwi" evidence="2">
    <location>
        <begin position="845"/>
        <end position="1146"/>
    </location>
</feature>
<comment type="caution">
    <text evidence="3">The sequence shown here is derived from an EMBL/GenBank/DDBJ whole genome shotgun (WGS) entry which is preliminary data.</text>
</comment>
<dbReference type="SUPFAM" id="SSF101690">
    <property type="entry name" value="PAZ domain"/>
    <property type="match status" value="1"/>
</dbReference>
<dbReference type="EMBL" id="CAJVRL010000107">
    <property type="protein sequence ID" value="CAG8961370.1"/>
    <property type="molecule type" value="Genomic_DNA"/>
</dbReference>
<dbReference type="PANTHER" id="PTHR22891">
    <property type="entry name" value="EUKARYOTIC TRANSLATION INITIATION FACTOR 2C"/>
    <property type="match status" value="1"/>
</dbReference>
<sequence length="1200" mass="134429">MSEEHDDKPGFTGHVGGDLPQPGNNPSDEPRSDEHQWATRGGRGGRGNRGRGRGGHRGNARGGSNRRGSGSQVPGPSPASRSDNNASNRGMHSSNTSRGHGGGRSAVELSDYQEGSGGNRGIFQRSQASNFSQTTAGDGRQSFGQFGGSGLQAVNHPSEAKSWRNQQYGTTFPPLPSRASDHNPTQTGGNLAQSLVATSAKQSTANASSDSQSAEEIKAVTAEEKRKRQTERQDKKRAYDSKLGLWATKERNMPPFPGNGSGPSIVVGSSDTPSLICANFFQFRFSMTQALATLKVYKFELEDDDQIEPTNRDIRRQAIADFLESQPPMPQSHLWVTDYFATIISVGDLYTEPFPCVSQTVVPPWGDKDFAVKVSITFQRDINLSELSNLVNGRSTSAEYRHDEDIKALNLITWKMITKDSSQGRCIGKRFFPQKKALCNKITRTEYREPVGPRVFVARTGFFTSVRPGNGSLLLNINVSTSAFYPAELLFDWMRHRFTKESSVVDNELVGLKVKFVLDQEPRATRRIARVGKKVTIQNVGKKGAKNAKLMDRMKNNYASEQFDPEAFAIGFGDEDHSQWLPADKLIIEPWQPLRTKIDPDFADSMIAIAAKHPAEVRKLIMRYAVGPLGIRMNEIPEETHTQPAEIETRNPHFQETGFPEPEVSEQEPQFSEPEFQEPEFQEPDTIDLFQDFLPSFGFDPAKEIVELNSRELQPPVLEFGNKKDEKLFKKAKDKWASWDLTDKKFHIAKDCGNLSIIIIGNKHDYMESGKDRDGNPRDSKFDVVTRWAKNFVKELRKYGLTCLQTEDIPPIQFVAIQRGSDYQKRRADWQDALGHAYDFKKVGLLVIILPRKEIKMYSDIKWWTDCVVGVPSMGVQQGTLQRMRPRHFGNLCLKANLKLGGTNHNIMGGNLFPGSRQRTMVVGADVSHTQMGSDPTCPSLAAVVGTCDHASWQYTGSARLQGRNTEHIAELGVMIGERMAAYMNKNGYFPDHILFYRDGVSESQYGMVFAEELPQIQLGAQRAVGNQQSRPKITLLVVGKRHHTRFFPYDRYKEENLTAGLVIDHTVVNPQHFNFYLQSHNSPLGTARSAHYVVIENESGYTPHELQEVTNNLCYTGSRASVSLSVCTPARYADLLCERLRYYMRPFLNGEVAPDPNRTSEHYLKDECSWGMTESDGELTAYYGAQPWHPDLESAMFYL</sequence>
<gene>
    <name evidence="3" type="ORF">HYFRA_00013831</name>
</gene>
<dbReference type="SMART" id="SM01163">
    <property type="entry name" value="DUF1785"/>
    <property type="match status" value="1"/>
</dbReference>
<dbReference type="Gene3D" id="3.40.50.2300">
    <property type="match status" value="1"/>
</dbReference>
<dbReference type="InterPro" id="IPR003165">
    <property type="entry name" value="Piwi"/>
</dbReference>
<protein>
    <recommendedName>
        <fullName evidence="2">Piwi domain-containing protein</fullName>
    </recommendedName>
</protein>
<dbReference type="SMART" id="SM00950">
    <property type="entry name" value="Piwi"/>
    <property type="match status" value="1"/>
</dbReference>
<dbReference type="Pfam" id="PF08699">
    <property type="entry name" value="ArgoL1"/>
    <property type="match status" value="1"/>
</dbReference>
<dbReference type="OrthoDB" id="10252740at2759"/>
<feature type="compositionally biased region" description="Low complexity" evidence="1">
    <location>
        <begin position="62"/>
        <end position="71"/>
    </location>
</feature>
<dbReference type="InterPro" id="IPR012337">
    <property type="entry name" value="RNaseH-like_sf"/>
</dbReference>
<dbReference type="Gene3D" id="3.30.420.10">
    <property type="entry name" value="Ribonuclease H-like superfamily/Ribonuclease H"/>
    <property type="match status" value="1"/>
</dbReference>
<reference evidence="3" key="1">
    <citation type="submission" date="2021-07" db="EMBL/GenBank/DDBJ databases">
        <authorList>
            <person name="Durling M."/>
        </authorList>
    </citation>
    <scope>NUCLEOTIDE SEQUENCE</scope>
</reference>
<dbReference type="PROSITE" id="PS50822">
    <property type="entry name" value="PIWI"/>
    <property type="match status" value="1"/>
</dbReference>
<dbReference type="SUPFAM" id="SSF53098">
    <property type="entry name" value="Ribonuclease H-like"/>
    <property type="match status" value="1"/>
</dbReference>
<dbReference type="Pfam" id="PF02171">
    <property type="entry name" value="Piwi"/>
    <property type="match status" value="1"/>
</dbReference>
<feature type="region of interest" description="Disordered" evidence="1">
    <location>
        <begin position="1"/>
        <end position="238"/>
    </location>
</feature>